<evidence type="ECO:0008006" key="11">
    <source>
        <dbReference type="Google" id="ProtNLM"/>
    </source>
</evidence>
<dbReference type="Proteomes" id="UP001500957">
    <property type="component" value="Unassembled WGS sequence"/>
</dbReference>
<evidence type="ECO:0000259" key="8">
    <source>
        <dbReference type="Pfam" id="PF02771"/>
    </source>
</evidence>
<sequence length="709" mass="74685">MDEAALRREVRAFVAEQVRELGIRLECDAWLSGCSPAFSRAQAARGWLAMTWPTEYGGHARAERERLVVNEELLAAGAPVAAHWIGDRQSGPSILKHGTEEQKQRLLPAMARGECFFAIGMSEPDSGSDLASVRTTARRDGEHWVLNGTKVWTSGAHEAHYMIALVRTSPLDPKARHAGLSQFLVPLRAPGVTINPIVSLDGGHHFNEVVLSDVRLTDADLLGAEGDGWKQVTSELAYERSGPERFLSTFPLLAAAADTSSEFGIALAELTTLRAMSAAVAEALGRGQAPAVEAALVKDLGTRFEGRVIDLARRLHPREADPDSADDLTRHLAHSVTHSPGFTLRGGTNEILRGIVAKSLTTDPVKPASEAGAAVAAMCAGTEVFEPSGVWAPERSRALLKRMLDDGWHRVGLPEELGGHGGELRDAADVAAALVGSPSPLADTLIGATALLAAAGLALPDDAEVVVVVPATDGALTGGRVTASAPRVAWASWASHLLVPVADGDGTTVALVRAADATITPGRNVADEPRDAVALDAVPVATASVDRPVADVLADVERTGALTRSVQIAAALARLVPLTATHVHDRVQFGRSLVQFQAVQQALAELAAEASAARAITDLAVASTGTPRASLLTAAAKTRSSVAAGTGARIAHQLHGALGVSQEHALHRLTRPLWSWRDEWGNEATWGRHLAERAVAESNGDLWAWLVDA</sequence>
<dbReference type="EMBL" id="BAAAHE010000014">
    <property type="protein sequence ID" value="GAA0617431.1"/>
    <property type="molecule type" value="Genomic_DNA"/>
</dbReference>
<protein>
    <recommendedName>
        <fullName evidence="11">Acyl-CoA dehydrogenase</fullName>
    </recommendedName>
</protein>
<feature type="domain" description="Acyl-CoA dehydrogenase/oxidase C-terminal" evidence="6">
    <location>
        <begin position="263"/>
        <end position="360"/>
    </location>
</feature>
<feature type="domain" description="Acyl-CoA dehydrogenase/oxidase C-terminal" evidence="6">
    <location>
        <begin position="564"/>
        <end position="671"/>
    </location>
</feature>
<evidence type="ECO:0000256" key="5">
    <source>
        <dbReference type="ARBA" id="ARBA00023002"/>
    </source>
</evidence>
<organism evidence="9 10">
    <name type="scientific">Sporichthya brevicatena</name>
    <dbReference type="NCBI Taxonomy" id="171442"/>
    <lineage>
        <taxon>Bacteria</taxon>
        <taxon>Bacillati</taxon>
        <taxon>Actinomycetota</taxon>
        <taxon>Actinomycetes</taxon>
        <taxon>Sporichthyales</taxon>
        <taxon>Sporichthyaceae</taxon>
        <taxon>Sporichthya</taxon>
    </lineage>
</organism>
<comment type="similarity">
    <text evidence="2">Belongs to the acyl-CoA dehydrogenase family.</text>
</comment>
<dbReference type="Gene3D" id="1.10.540.10">
    <property type="entry name" value="Acyl-CoA dehydrogenase/oxidase, N-terminal domain"/>
    <property type="match status" value="1"/>
</dbReference>
<comment type="cofactor">
    <cofactor evidence="1">
        <name>FAD</name>
        <dbReference type="ChEBI" id="CHEBI:57692"/>
    </cofactor>
</comment>
<feature type="domain" description="Acyl-CoA oxidase/dehydrogenase middle" evidence="7">
    <location>
        <begin position="118"/>
        <end position="213"/>
    </location>
</feature>
<dbReference type="InterPro" id="IPR036250">
    <property type="entry name" value="AcylCo_DH-like_C"/>
</dbReference>
<dbReference type="SUPFAM" id="SSF47203">
    <property type="entry name" value="Acyl-CoA dehydrogenase C-terminal domain-like"/>
    <property type="match status" value="2"/>
</dbReference>
<evidence type="ECO:0000256" key="2">
    <source>
        <dbReference type="ARBA" id="ARBA00009347"/>
    </source>
</evidence>
<dbReference type="InterPro" id="IPR006091">
    <property type="entry name" value="Acyl-CoA_Oxase/DH_mid-dom"/>
</dbReference>
<evidence type="ECO:0000256" key="1">
    <source>
        <dbReference type="ARBA" id="ARBA00001974"/>
    </source>
</evidence>
<evidence type="ECO:0000259" key="6">
    <source>
        <dbReference type="Pfam" id="PF00441"/>
    </source>
</evidence>
<keyword evidence="10" id="KW-1185">Reference proteome</keyword>
<dbReference type="InterPro" id="IPR006089">
    <property type="entry name" value="Acyl-CoA_DH_CS"/>
</dbReference>
<evidence type="ECO:0000256" key="3">
    <source>
        <dbReference type="ARBA" id="ARBA00022630"/>
    </source>
</evidence>
<dbReference type="PANTHER" id="PTHR43292">
    <property type="entry name" value="ACYL-COA DEHYDROGENASE"/>
    <property type="match status" value="1"/>
</dbReference>
<dbReference type="InterPro" id="IPR037069">
    <property type="entry name" value="AcylCoA_DH/ox_N_sf"/>
</dbReference>
<evidence type="ECO:0000256" key="4">
    <source>
        <dbReference type="ARBA" id="ARBA00022827"/>
    </source>
</evidence>
<evidence type="ECO:0000313" key="10">
    <source>
        <dbReference type="Proteomes" id="UP001500957"/>
    </source>
</evidence>
<feature type="domain" description="Acyl-CoA dehydrogenase/oxidase N-terminal" evidence="8">
    <location>
        <begin position="2"/>
        <end position="114"/>
    </location>
</feature>
<keyword evidence="4" id="KW-0274">FAD</keyword>
<name>A0ABN1GRK7_9ACTN</name>
<dbReference type="InterPro" id="IPR009075">
    <property type="entry name" value="AcylCo_DH/oxidase_C"/>
</dbReference>
<dbReference type="Gene3D" id="2.40.110.10">
    <property type="entry name" value="Butyryl-CoA Dehydrogenase, subunit A, domain 2"/>
    <property type="match status" value="1"/>
</dbReference>
<keyword evidence="3" id="KW-0285">Flavoprotein</keyword>
<keyword evidence="5" id="KW-0560">Oxidoreductase</keyword>
<dbReference type="PROSITE" id="PS00072">
    <property type="entry name" value="ACYL_COA_DH_1"/>
    <property type="match status" value="1"/>
</dbReference>
<dbReference type="InterPro" id="IPR013786">
    <property type="entry name" value="AcylCoA_DH/ox_N"/>
</dbReference>
<dbReference type="RefSeq" id="WP_344604115.1">
    <property type="nucleotide sequence ID" value="NZ_BAAAHE010000014.1"/>
</dbReference>
<evidence type="ECO:0000313" key="9">
    <source>
        <dbReference type="EMBL" id="GAA0617431.1"/>
    </source>
</evidence>
<dbReference type="Pfam" id="PF02771">
    <property type="entry name" value="Acyl-CoA_dh_N"/>
    <property type="match status" value="1"/>
</dbReference>
<dbReference type="Pfam" id="PF00441">
    <property type="entry name" value="Acyl-CoA_dh_1"/>
    <property type="match status" value="2"/>
</dbReference>
<dbReference type="InterPro" id="IPR052161">
    <property type="entry name" value="Mycobact_Acyl-CoA_DH"/>
</dbReference>
<comment type="caution">
    <text evidence="9">The sequence shown here is derived from an EMBL/GenBank/DDBJ whole genome shotgun (WGS) entry which is preliminary data.</text>
</comment>
<evidence type="ECO:0000259" key="7">
    <source>
        <dbReference type="Pfam" id="PF02770"/>
    </source>
</evidence>
<dbReference type="Gene3D" id="1.20.140.10">
    <property type="entry name" value="Butyryl-CoA Dehydrogenase, subunit A, domain 3"/>
    <property type="match status" value="2"/>
</dbReference>
<gene>
    <name evidence="9" type="ORF">GCM10009547_19580</name>
</gene>
<dbReference type="InterPro" id="IPR046373">
    <property type="entry name" value="Acyl-CoA_Oxase/DH_mid-dom_sf"/>
</dbReference>
<dbReference type="PANTHER" id="PTHR43292:SF4">
    <property type="entry name" value="ACYL-COA DEHYDROGENASE FADE34"/>
    <property type="match status" value="1"/>
</dbReference>
<proteinExistence type="inferred from homology"/>
<accession>A0ABN1GRK7</accession>
<dbReference type="InterPro" id="IPR009100">
    <property type="entry name" value="AcylCoA_DH/oxidase_NM_dom_sf"/>
</dbReference>
<reference evidence="9 10" key="1">
    <citation type="journal article" date="2019" name="Int. J. Syst. Evol. Microbiol.">
        <title>The Global Catalogue of Microorganisms (GCM) 10K type strain sequencing project: providing services to taxonomists for standard genome sequencing and annotation.</title>
        <authorList>
            <consortium name="The Broad Institute Genomics Platform"/>
            <consortium name="The Broad Institute Genome Sequencing Center for Infectious Disease"/>
            <person name="Wu L."/>
            <person name="Ma J."/>
        </authorList>
    </citation>
    <scope>NUCLEOTIDE SEQUENCE [LARGE SCALE GENOMIC DNA]</scope>
    <source>
        <strain evidence="9 10">JCM 10671</strain>
    </source>
</reference>
<dbReference type="Pfam" id="PF02770">
    <property type="entry name" value="Acyl-CoA_dh_M"/>
    <property type="match status" value="1"/>
</dbReference>
<dbReference type="SUPFAM" id="SSF56645">
    <property type="entry name" value="Acyl-CoA dehydrogenase NM domain-like"/>
    <property type="match status" value="2"/>
</dbReference>